<keyword evidence="7 11" id="KW-0328">Glycosyltransferase</keyword>
<keyword evidence="11" id="KW-0460">Magnesium</keyword>
<comment type="similarity">
    <text evidence="3 11">Belongs to the ATP phosphoribosyltransferase family. Long subfamily.</text>
</comment>
<dbReference type="GO" id="GO:0005737">
    <property type="term" value="C:cytoplasm"/>
    <property type="evidence" value="ECO:0007669"/>
    <property type="project" value="UniProtKB-SubCell"/>
</dbReference>
<dbReference type="InterPro" id="IPR001348">
    <property type="entry name" value="ATP_PRibTrfase_HisG"/>
</dbReference>
<comment type="function">
    <text evidence="10 11">Catalyzes the condensation of ATP and 5-phosphoribose 1-diphosphate to form N'-(5'-phosphoribosyl)-ATP (PR-ATP). Has a crucial role in the pathway because the rate of histidine biosynthesis seems to be controlled primarily by regulation of HisG enzymatic activity.</text>
</comment>
<feature type="domain" description="ATP phosphoribosyltransferase catalytic" evidence="12">
    <location>
        <begin position="57"/>
        <end position="222"/>
    </location>
</feature>
<evidence type="ECO:0000256" key="3">
    <source>
        <dbReference type="ARBA" id="ARBA00007955"/>
    </source>
</evidence>
<gene>
    <name evidence="11" type="primary">hisG</name>
    <name evidence="14" type="ORF">AVDCRST_MAG18-2970</name>
</gene>
<accession>A0A6J4VK89</accession>
<comment type="activity regulation">
    <text evidence="11">Feedback inhibited by histidine.</text>
</comment>
<organism evidence="14">
    <name type="scientific">uncultured Thermomicrobiales bacterium</name>
    <dbReference type="NCBI Taxonomy" id="1645740"/>
    <lineage>
        <taxon>Bacteria</taxon>
        <taxon>Pseudomonadati</taxon>
        <taxon>Thermomicrobiota</taxon>
        <taxon>Thermomicrobia</taxon>
        <taxon>Thermomicrobiales</taxon>
        <taxon>environmental samples</taxon>
    </lineage>
</organism>
<evidence type="ECO:0000256" key="7">
    <source>
        <dbReference type="ARBA" id="ARBA00022676"/>
    </source>
</evidence>
<comment type="subcellular location">
    <subcellularLocation>
        <location evidence="11">Cytoplasm</location>
    </subcellularLocation>
</comment>
<comment type="cofactor">
    <cofactor evidence="11">
        <name>Mg(2+)</name>
        <dbReference type="ChEBI" id="CHEBI:18420"/>
    </cofactor>
</comment>
<dbReference type="GO" id="GO:0003879">
    <property type="term" value="F:ATP phosphoribosyltransferase activity"/>
    <property type="evidence" value="ECO:0007669"/>
    <property type="project" value="UniProtKB-UniRule"/>
</dbReference>
<dbReference type="GO" id="GO:0005524">
    <property type="term" value="F:ATP binding"/>
    <property type="evidence" value="ECO:0007669"/>
    <property type="project" value="UniProtKB-KW"/>
</dbReference>
<keyword evidence="6 11" id="KW-0028">Amino-acid biosynthesis</keyword>
<dbReference type="GO" id="GO:0000287">
    <property type="term" value="F:magnesium ion binding"/>
    <property type="evidence" value="ECO:0007669"/>
    <property type="project" value="UniProtKB-UniRule"/>
</dbReference>
<dbReference type="Pfam" id="PF08029">
    <property type="entry name" value="HisG_C"/>
    <property type="match status" value="1"/>
</dbReference>
<name>A0A6J4VK89_9BACT</name>
<evidence type="ECO:0000256" key="4">
    <source>
        <dbReference type="ARBA" id="ARBA00011946"/>
    </source>
</evidence>
<dbReference type="EMBL" id="CADCWN010000223">
    <property type="protein sequence ID" value="CAA9579771.1"/>
    <property type="molecule type" value="Genomic_DNA"/>
</dbReference>
<dbReference type="CDD" id="cd13593">
    <property type="entry name" value="PBP2_HisGL3"/>
    <property type="match status" value="1"/>
</dbReference>
<dbReference type="AlphaFoldDB" id="A0A6J4VK89"/>
<dbReference type="HAMAP" id="MF_00079">
    <property type="entry name" value="HisG_Long"/>
    <property type="match status" value="1"/>
</dbReference>
<evidence type="ECO:0000256" key="8">
    <source>
        <dbReference type="ARBA" id="ARBA00022679"/>
    </source>
</evidence>
<keyword evidence="11" id="KW-0963">Cytoplasm</keyword>
<dbReference type="Pfam" id="PF01634">
    <property type="entry name" value="HisG"/>
    <property type="match status" value="1"/>
</dbReference>
<evidence type="ECO:0000256" key="2">
    <source>
        <dbReference type="ARBA" id="ARBA00004667"/>
    </source>
</evidence>
<dbReference type="PANTHER" id="PTHR21403">
    <property type="entry name" value="ATP PHOSPHORIBOSYLTRANSFERASE ATP-PRTASE"/>
    <property type="match status" value="1"/>
</dbReference>
<dbReference type="InterPro" id="IPR013820">
    <property type="entry name" value="ATP_PRibTrfase_cat"/>
</dbReference>
<dbReference type="EC" id="2.4.2.17" evidence="4 11"/>
<keyword evidence="11" id="KW-0547">Nucleotide-binding</keyword>
<dbReference type="InterPro" id="IPR020621">
    <property type="entry name" value="ATP-PRT_HisG_long"/>
</dbReference>
<evidence type="ECO:0000256" key="6">
    <source>
        <dbReference type="ARBA" id="ARBA00022605"/>
    </source>
</evidence>
<protein>
    <recommendedName>
        <fullName evidence="5 11">ATP phosphoribosyltransferase</fullName>
        <shortName evidence="11">ATP-PRT</shortName>
        <shortName evidence="11">ATP-PRTase</shortName>
        <ecNumber evidence="4 11">2.4.2.17</ecNumber>
    </recommendedName>
</protein>
<dbReference type="InterPro" id="IPR013115">
    <property type="entry name" value="HisG_C"/>
</dbReference>
<dbReference type="Gene3D" id="3.40.190.10">
    <property type="entry name" value="Periplasmic binding protein-like II"/>
    <property type="match status" value="2"/>
</dbReference>
<evidence type="ECO:0000256" key="10">
    <source>
        <dbReference type="ARBA" id="ARBA00024861"/>
    </source>
</evidence>
<dbReference type="NCBIfam" id="TIGR03455">
    <property type="entry name" value="HisG_C-term"/>
    <property type="match status" value="1"/>
</dbReference>
<evidence type="ECO:0000256" key="5">
    <source>
        <dbReference type="ARBA" id="ARBA00020998"/>
    </source>
</evidence>
<keyword evidence="11" id="KW-0479">Metal-binding</keyword>
<evidence type="ECO:0000256" key="11">
    <source>
        <dbReference type="HAMAP-Rule" id="MF_00079"/>
    </source>
</evidence>
<comment type="pathway">
    <text evidence="2 11">Amino-acid biosynthesis; L-histidine biosynthesis; L-histidine from 5-phospho-alpha-D-ribose 1-diphosphate: step 1/9.</text>
</comment>
<dbReference type="GO" id="GO:0000105">
    <property type="term" value="P:L-histidine biosynthetic process"/>
    <property type="evidence" value="ECO:0007669"/>
    <property type="project" value="UniProtKB-UniRule"/>
</dbReference>
<dbReference type="InterPro" id="IPR015867">
    <property type="entry name" value="N-reg_PII/ATP_PRibTrfase_C"/>
</dbReference>
<evidence type="ECO:0000259" key="13">
    <source>
        <dbReference type="Pfam" id="PF08029"/>
    </source>
</evidence>
<feature type="domain" description="Histidine biosynthesis HisG C-terminal" evidence="13">
    <location>
        <begin position="239"/>
        <end position="321"/>
    </location>
</feature>
<evidence type="ECO:0000313" key="14">
    <source>
        <dbReference type="EMBL" id="CAA9579771.1"/>
    </source>
</evidence>
<dbReference type="Gene3D" id="3.30.70.120">
    <property type="match status" value="1"/>
</dbReference>
<keyword evidence="9 11" id="KW-0368">Histidine biosynthesis</keyword>
<dbReference type="SUPFAM" id="SSF54913">
    <property type="entry name" value="GlnB-like"/>
    <property type="match status" value="1"/>
</dbReference>
<comment type="catalytic activity">
    <reaction evidence="1 11">
        <text>1-(5-phospho-beta-D-ribosyl)-ATP + diphosphate = 5-phospho-alpha-D-ribose 1-diphosphate + ATP</text>
        <dbReference type="Rhea" id="RHEA:18473"/>
        <dbReference type="ChEBI" id="CHEBI:30616"/>
        <dbReference type="ChEBI" id="CHEBI:33019"/>
        <dbReference type="ChEBI" id="CHEBI:58017"/>
        <dbReference type="ChEBI" id="CHEBI:73183"/>
        <dbReference type="EC" id="2.4.2.17"/>
    </reaction>
</comment>
<dbReference type="InterPro" id="IPR018198">
    <property type="entry name" value="ATP_PRibTrfase_CS"/>
</dbReference>
<dbReference type="PROSITE" id="PS01316">
    <property type="entry name" value="ATP_P_PHORIBOSYLTR"/>
    <property type="match status" value="1"/>
</dbReference>
<reference evidence="14" key="1">
    <citation type="submission" date="2020-02" db="EMBL/GenBank/DDBJ databases">
        <authorList>
            <person name="Meier V. D."/>
        </authorList>
    </citation>
    <scope>NUCLEOTIDE SEQUENCE</scope>
    <source>
        <strain evidence="14">AVDCRST_MAG18</strain>
    </source>
</reference>
<evidence type="ECO:0000259" key="12">
    <source>
        <dbReference type="Pfam" id="PF01634"/>
    </source>
</evidence>
<dbReference type="InterPro" id="IPR011322">
    <property type="entry name" value="N-reg_PII-like_a/b"/>
</dbReference>
<keyword evidence="8 11" id="KW-0808">Transferase</keyword>
<proteinExistence type="inferred from homology"/>
<dbReference type="UniPathway" id="UPA00031">
    <property type="reaction ID" value="UER00006"/>
</dbReference>
<sequence length="354" mass="38367">MSGATDLLRLAISSKGEFEVETRRFLDGAGLPVRRPNPRQYTGRVGTQPDTVVLFQRTTDIVSKVADGSADIGITGYDLVAEYSQDDDDLLLLLPSLGFRSARLVAAVPQAWLDVATMEDLADLSSDIKRRGRTLRVVTKFPNLTREFFHRHGVTYFTLVGADGALEAAPAMGYGDMIVDITETGVTLRDNHLKILDGGTVLRSQACLIGNRRTLAASVGKREGVRHVLELCEARLRVQGYHVLTANIQGSSPEAVAAHVLSHGETSGMQGPTIARVFPKEPEVRPLGLDWYAVTVVVESPLLLRAVDHLRAAGASGITVVRPDYVFGGHSDSYERLLLELGLSEAREGERAGV</sequence>
<keyword evidence="11" id="KW-0067">ATP-binding</keyword>
<evidence type="ECO:0000256" key="9">
    <source>
        <dbReference type="ARBA" id="ARBA00023102"/>
    </source>
</evidence>
<dbReference type="PANTHER" id="PTHR21403:SF8">
    <property type="entry name" value="ATP PHOSPHORIBOSYLTRANSFERASE"/>
    <property type="match status" value="1"/>
</dbReference>
<dbReference type="SUPFAM" id="SSF53850">
    <property type="entry name" value="Periplasmic binding protein-like II"/>
    <property type="match status" value="1"/>
</dbReference>
<dbReference type="NCBIfam" id="TIGR00070">
    <property type="entry name" value="hisG"/>
    <property type="match status" value="1"/>
</dbReference>
<evidence type="ECO:0000256" key="1">
    <source>
        <dbReference type="ARBA" id="ARBA00000915"/>
    </source>
</evidence>